<reference evidence="1 2" key="1">
    <citation type="submission" date="2020-05" db="EMBL/GenBank/DDBJ databases">
        <title>Streptobacillus felis strain LHL191014123.</title>
        <authorList>
            <person name="Fawzy A."/>
            <person name="Rau J."/>
            <person name="Risse K."/>
            <person name="Schauerte N."/>
            <person name="Geiger C."/>
            <person name="Blom J."/>
            <person name="Imirzalioglu C."/>
            <person name="Falgenhauer J."/>
            <person name="Bach A."/>
            <person name="Herden C."/>
            <person name="Eisenberg T."/>
        </authorList>
    </citation>
    <scope>NUCLEOTIDE SEQUENCE [LARGE SCALE GENOMIC DNA]</scope>
    <source>
        <strain evidence="1 2">LHL191014123</strain>
    </source>
</reference>
<dbReference type="EMBL" id="JABMKT010000004">
    <property type="protein sequence ID" value="NYV27515.1"/>
    <property type="molecule type" value="Genomic_DNA"/>
</dbReference>
<evidence type="ECO:0000313" key="1">
    <source>
        <dbReference type="EMBL" id="NYV27515.1"/>
    </source>
</evidence>
<comment type="caution">
    <text evidence="1">The sequence shown here is derived from an EMBL/GenBank/DDBJ whole genome shotgun (WGS) entry which is preliminary data.</text>
</comment>
<dbReference type="Proteomes" id="UP000526184">
    <property type="component" value="Unassembled WGS sequence"/>
</dbReference>
<gene>
    <name evidence="1" type="ORF">HP397_01560</name>
</gene>
<accession>A0A7Z0T9Z7</accession>
<name>A0A7Z0T9Z7_9FUSO</name>
<sequence>MKKIIISILTLLTINSFSMISKDEGYSELKGIKKELVTRYKKEMNIDFSDLSKNTVNEQRIFNETLYLKFLSKYVFDITDVKMYSSPLVNNIVIFADKPIDKNDFKSLYAIIAKEENSKKLKLLQVPSANSKNDLDKIIQERSSERD</sequence>
<keyword evidence="2" id="KW-1185">Reference proteome</keyword>
<organism evidence="1 2">
    <name type="scientific">Streptobacillus felis</name>
    <dbReference type="NCBI Taxonomy" id="1384509"/>
    <lineage>
        <taxon>Bacteria</taxon>
        <taxon>Fusobacteriati</taxon>
        <taxon>Fusobacteriota</taxon>
        <taxon>Fusobacteriia</taxon>
        <taxon>Fusobacteriales</taxon>
        <taxon>Leptotrichiaceae</taxon>
        <taxon>Streptobacillus</taxon>
    </lineage>
</organism>
<dbReference type="AlphaFoldDB" id="A0A7Z0T9Z7"/>
<dbReference type="RefSeq" id="WP_180135425.1">
    <property type="nucleotide sequence ID" value="NZ_JABMKT010000004.1"/>
</dbReference>
<protein>
    <submittedName>
        <fullName evidence="1">Uncharacterized protein</fullName>
    </submittedName>
</protein>
<proteinExistence type="predicted"/>
<evidence type="ECO:0000313" key="2">
    <source>
        <dbReference type="Proteomes" id="UP000526184"/>
    </source>
</evidence>